<dbReference type="EMBL" id="MU858067">
    <property type="protein sequence ID" value="KAK4216608.1"/>
    <property type="molecule type" value="Genomic_DNA"/>
</dbReference>
<sequence length="96" mass="10716">MNVRMAFLIPRFIFWIKVVRNWAGLCRPRWIAWTFCLASSLGRSSSLRLYDLVFFVFSHKAGTGTGSGSTASLFGSIITCISHLGVCLPILLYTIP</sequence>
<dbReference type="AlphaFoldDB" id="A0AAN7BA99"/>
<evidence type="ECO:0000256" key="2">
    <source>
        <dbReference type="SAM" id="SignalP"/>
    </source>
</evidence>
<feature type="transmembrane region" description="Helical" evidence="1">
    <location>
        <begin position="70"/>
        <end position="95"/>
    </location>
</feature>
<keyword evidence="1" id="KW-1133">Transmembrane helix</keyword>
<evidence type="ECO:0000313" key="3">
    <source>
        <dbReference type="EMBL" id="KAK4216608.1"/>
    </source>
</evidence>
<keyword evidence="1" id="KW-0472">Membrane</keyword>
<evidence type="ECO:0000256" key="1">
    <source>
        <dbReference type="SAM" id="Phobius"/>
    </source>
</evidence>
<accession>A0AAN7BA99</accession>
<reference evidence="3" key="2">
    <citation type="submission" date="2023-05" db="EMBL/GenBank/DDBJ databases">
        <authorList>
            <consortium name="Lawrence Berkeley National Laboratory"/>
            <person name="Steindorff A."/>
            <person name="Hensen N."/>
            <person name="Bonometti L."/>
            <person name="Westerberg I."/>
            <person name="Brannstrom I.O."/>
            <person name="Guillou S."/>
            <person name="Cros-Aarteil S."/>
            <person name="Calhoun S."/>
            <person name="Haridas S."/>
            <person name="Kuo A."/>
            <person name="Mondo S."/>
            <person name="Pangilinan J."/>
            <person name="Riley R."/>
            <person name="Labutti K."/>
            <person name="Andreopoulos B."/>
            <person name="Lipzen A."/>
            <person name="Chen C."/>
            <person name="Yanf M."/>
            <person name="Daum C."/>
            <person name="Ng V."/>
            <person name="Clum A."/>
            <person name="Ohm R."/>
            <person name="Martin F."/>
            <person name="Silar P."/>
            <person name="Natvig D."/>
            <person name="Lalanne C."/>
            <person name="Gautier V."/>
            <person name="Ament-Velasquez S.L."/>
            <person name="Kruys A."/>
            <person name="Hutchinson M.I."/>
            <person name="Powell A.J."/>
            <person name="Barry K."/>
            <person name="Miller A.N."/>
            <person name="Grigoriev I.V."/>
            <person name="Debuchy R."/>
            <person name="Gladieux P."/>
            <person name="Thoren M.H."/>
            <person name="Johannesson H."/>
        </authorList>
    </citation>
    <scope>NUCLEOTIDE SEQUENCE</scope>
    <source>
        <strain evidence="3">PSN293</strain>
    </source>
</reference>
<keyword evidence="1" id="KW-0812">Transmembrane</keyword>
<reference evidence="3" key="1">
    <citation type="journal article" date="2023" name="Mol. Phylogenet. Evol.">
        <title>Genome-scale phylogeny and comparative genomics of the fungal order Sordariales.</title>
        <authorList>
            <person name="Hensen N."/>
            <person name="Bonometti L."/>
            <person name="Westerberg I."/>
            <person name="Brannstrom I.O."/>
            <person name="Guillou S."/>
            <person name="Cros-Aarteil S."/>
            <person name="Calhoun S."/>
            <person name="Haridas S."/>
            <person name="Kuo A."/>
            <person name="Mondo S."/>
            <person name="Pangilinan J."/>
            <person name="Riley R."/>
            <person name="LaButti K."/>
            <person name="Andreopoulos B."/>
            <person name="Lipzen A."/>
            <person name="Chen C."/>
            <person name="Yan M."/>
            <person name="Daum C."/>
            <person name="Ng V."/>
            <person name="Clum A."/>
            <person name="Steindorff A."/>
            <person name="Ohm R.A."/>
            <person name="Martin F."/>
            <person name="Silar P."/>
            <person name="Natvig D.O."/>
            <person name="Lalanne C."/>
            <person name="Gautier V."/>
            <person name="Ament-Velasquez S.L."/>
            <person name="Kruys A."/>
            <person name="Hutchinson M.I."/>
            <person name="Powell A.J."/>
            <person name="Barry K."/>
            <person name="Miller A.N."/>
            <person name="Grigoriev I.V."/>
            <person name="Debuchy R."/>
            <person name="Gladieux P."/>
            <person name="Hiltunen Thoren M."/>
            <person name="Johannesson H."/>
        </authorList>
    </citation>
    <scope>NUCLEOTIDE SEQUENCE</scope>
    <source>
        <strain evidence="3">PSN293</strain>
    </source>
</reference>
<gene>
    <name evidence="3" type="ORF">QBC37DRAFT_88019</name>
</gene>
<protein>
    <recommendedName>
        <fullName evidence="5">Secreted protein</fullName>
    </recommendedName>
</protein>
<feature type="chain" id="PRO_5042950722" description="Secreted protein" evidence="2">
    <location>
        <begin position="29"/>
        <end position="96"/>
    </location>
</feature>
<feature type="signal peptide" evidence="2">
    <location>
        <begin position="1"/>
        <end position="28"/>
    </location>
</feature>
<evidence type="ECO:0000313" key="4">
    <source>
        <dbReference type="Proteomes" id="UP001301769"/>
    </source>
</evidence>
<evidence type="ECO:0008006" key="5">
    <source>
        <dbReference type="Google" id="ProtNLM"/>
    </source>
</evidence>
<name>A0AAN7BA99_9PEZI</name>
<proteinExistence type="predicted"/>
<comment type="caution">
    <text evidence="3">The sequence shown here is derived from an EMBL/GenBank/DDBJ whole genome shotgun (WGS) entry which is preliminary data.</text>
</comment>
<keyword evidence="2" id="KW-0732">Signal</keyword>
<dbReference type="Proteomes" id="UP001301769">
    <property type="component" value="Unassembled WGS sequence"/>
</dbReference>
<organism evidence="3 4">
    <name type="scientific">Rhypophila decipiens</name>
    <dbReference type="NCBI Taxonomy" id="261697"/>
    <lineage>
        <taxon>Eukaryota</taxon>
        <taxon>Fungi</taxon>
        <taxon>Dikarya</taxon>
        <taxon>Ascomycota</taxon>
        <taxon>Pezizomycotina</taxon>
        <taxon>Sordariomycetes</taxon>
        <taxon>Sordariomycetidae</taxon>
        <taxon>Sordariales</taxon>
        <taxon>Naviculisporaceae</taxon>
        <taxon>Rhypophila</taxon>
    </lineage>
</organism>
<keyword evidence="4" id="KW-1185">Reference proteome</keyword>